<gene>
    <name evidence="1" type="ORF">OIDMADRAFT_180588</name>
</gene>
<protein>
    <submittedName>
        <fullName evidence="1">Uncharacterized protein</fullName>
    </submittedName>
</protein>
<evidence type="ECO:0000313" key="2">
    <source>
        <dbReference type="Proteomes" id="UP000054321"/>
    </source>
</evidence>
<dbReference type="EMBL" id="KN832877">
    <property type="protein sequence ID" value="KIN00339.1"/>
    <property type="molecule type" value="Genomic_DNA"/>
</dbReference>
<keyword evidence="2" id="KW-1185">Reference proteome</keyword>
<dbReference type="AlphaFoldDB" id="A0A0C3CMV8"/>
<organism evidence="1 2">
    <name type="scientific">Oidiodendron maius (strain Zn)</name>
    <dbReference type="NCBI Taxonomy" id="913774"/>
    <lineage>
        <taxon>Eukaryota</taxon>
        <taxon>Fungi</taxon>
        <taxon>Dikarya</taxon>
        <taxon>Ascomycota</taxon>
        <taxon>Pezizomycotina</taxon>
        <taxon>Leotiomycetes</taxon>
        <taxon>Leotiomycetes incertae sedis</taxon>
        <taxon>Myxotrichaceae</taxon>
        <taxon>Oidiodendron</taxon>
    </lineage>
</organism>
<evidence type="ECO:0000313" key="1">
    <source>
        <dbReference type="EMBL" id="KIN00339.1"/>
    </source>
</evidence>
<proteinExistence type="predicted"/>
<accession>A0A0C3CMV8</accession>
<name>A0A0C3CMV8_OIDMZ</name>
<dbReference type="HOGENOM" id="CLU_1835738_0_0_1"/>
<sequence>MPGLITNNSLEYFYNKVKEGGSLESDTAKLWMAIFNHTREKRGEVVMVTVASGDSEISRHRQHLWNGLNDHHGRNLNSEDEAAKLYKQLTAPSEASAPTSNKLLELAMDELENIDGTSEVRILPFTTMEDGDYLGISEDS</sequence>
<reference evidence="1 2" key="1">
    <citation type="submission" date="2014-04" db="EMBL/GenBank/DDBJ databases">
        <authorList>
            <consortium name="DOE Joint Genome Institute"/>
            <person name="Kuo A."/>
            <person name="Martino E."/>
            <person name="Perotto S."/>
            <person name="Kohler A."/>
            <person name="Nagy L.G."/>
            <person name="Floudas D."/>
            <person name="Copeland A."/>
            <person name="Barry K.W."/>
            <person name="Cichocki N."/>
            <person name="Veneault-Fourrey C."/>
            <person name="LaButti K."/>
            <person name="Lindquist E.A."/>
            <person name="Lipzen A."/>
            <person name="Lundell T."/>
            <person name="Morin E."/>
            <person name="Murat C."/>
            <person name="Sun H."/>
            <person name="Tunlid A."/>
            <person name="Henrissat B."/>
            <person name="Grigoriev I.V."/>
            <person name="Hibbett D.S."/>
            <person name="Martin F."/>
            <person name="Nordberg H.P."/>
            <person name="Cantor M.N."/>
            <person name="Hua S.X."/>
        </authorList>
    </citation>
    <scope>NUCLEOTIDE SEQUENCE [LARGE SCALE GENOMIC DNA]</scope>
    <source>
        <strain evidence="1 2">Zn</strain>
    </source>
</reference>
<reference evidence="2" key="2">
    <citation type="submission" date="2015-01" db="EMBL/GenBank/DDBJ databases">
        <title>Evolutionary Origins and Diversification of the Mycorrhizal Mutualists.</title>
        <authorList>
            <consortium name="DOE Joint Genome Institute"/>
            <consortium name="Mycorrhizal Genomics Consortium"/>
            <person name="Kohler A."/>
            <person name="Kuo A."/>
            <person name="Nagy L.G."/>
            <person name="Floudas D."/>
            <person name="Copeland A."/>
            <person name="Barry K.W."/>
            <person name="Cichocki N."/>
            <person name="Veneault-Fourrey C."/>
            <person name="LaButti K."/>
            <person name="Lindquist E.A."/>
            <person name="Lipzen A."/>
            <person name="Lundell T."/>
            <person name="Morin E."/>
            <person name="Murat C."/>
            <person name="Riley R."/>
            <person name="Ohm R."/>
            <person name="Sun H."/>
            <person name="Tunlid A."/>
            <person name="Henrissat B."/>
            <person name="Grigoriev I.V."/>
            <person name="Hibbett D.S."/>
            <person name="Martin F."/>
        </authorList>
    </citation>
    <scope>NUCLEOTIDE SEQUENCE [LARGE SCALE GENOMIC DNA]</scope>
    <source>
        <strain evidence="2">Zn</strain>
    </source>
</reference>
<dbReference type="Proteomes" id="UP000054321">
    <property type="component" value="Unassembled WGS sequence"/>
</dbReference>
<dbReference type="InParanoid" id="A0A0C3CMV8"/>